<dbReference type="Gene3D" id="1.10.357.10">
    <property type="entry name" value="Tetracycline Repressor, domain 2"/>
    <property type="match status" value="1"/>
</dbReference>
<dbReference type="SUPFAM" id="SSF46689">
    <property type="entry name" value="Homeodomain-like"/>
    <property type="match status" value="1"/>
</dbReference>
<dbReference type="InterPro" id="IPR009057">
    <property type="entry name" value="Homeodomain-like_sf"/>
</dbReference>
<keyword evidence="1 2" id="KW-0238">DNA-binding</keyword>
<evidence type="ECO:0000313" key="4">
    <source>
        <dbReference type="EMBL" id="QTA38071.1"/>
    </source>
</evidence>
<proteinExistence type="predicted"/>
<dbReference type="PANTHER" id="PTHR43479">
    <property type="entry name" value="ACREF/ENVCD OPERON REPRESSOR-RELATED"/>
    <property type="match status" value="1"/>
</dbReference>
<dbReference type="Proteomes" id="UP000671862">
    <property type="component" value="Chromosome"/>
</dbReference>
<sequence length="210" mass="24873">MSGKSEKIKNILDVSIKEFAKKGYELASTNVIAKDAKVSKGLIFKYFKNKENLYIETYKYAIKELKNEYEKFSKEKSSYDFFEFLNKWGLKKLELLYKKPILSKFLLTSLELPEKISQKIQEISSEIFQEIIPDLYHRFSKLSLQDNLPKEKLFQLIIFMIQALGDAYTKQYFKKSNDFIKNKDEILKEWELYLEIIKRGVLKTTPPDNS</sequence>
<dbReference type="InterPro" id="IPR023772">
    <property type="entry name" value="DNA-bd_HTH_TetR-type_CS"/>
</dbReference>
<dbReference type="Gene3D" id="1.10.10.60">
    <property type="entry name" value="Homeodomain-like"/>
    <property type="match status" value="1"/>
</dbReference>
<dbReference type="InterPro" id="IPR050624">
    <property type="entry name" value="HTH-type_Tx_Regulator"/>
</dbReference>
<evidence type="ECO:0000256" key="2">
    <source>
        <dbReference type="PROSITE-ProRule" id="PRU00335"/>
    </source>
</evidence>
<keyword evidence="5" id="KW-1185">Reference proteome</keyword>
<evidence type="ECO:0000259" key="3">
    <source>
        <dbReference type="PROSITE" id="PS50977"/>
    </source>
</evidence>
<gene>
    <name evidence="4" type="ORF">JYK00_00535</name>
</gene>
<dbReference type="PROSITE" id="PS50977">
    <property type="entry name" value="HTH_TETR_2"/>
    <property type="match status" value="1"/>
</dbReference>
<dbReference type="InterPro" id="IPR036271">
    <property type="entry name" value="Tet_transcr_reg_TetR-rel_C_sf"/>
</dbReference>
<dbReference type="PANTHER" id="PTHR43479:SF11">
    <property type="entry name" value="ACREF_ENVCD OPERON REPRESSOR-RELATED"/>
    <property type="match status" value="1"/>
</dbReference>
<dbReference type="Pfam" id="PF00440">
    <property type="entry name" value="TetR_N"/>
    <property type="match status" value="1"/>
</dbReference>
<dbReference type="EMBL" id="CP071446">
    <property type="protein sequence ID" value="QTA38071.1"/>
    <property type="molecule type" value="Genomic_DNA"/>
</dbReference>
<dbReference type="PRINTS" id="PR00455">
    <property type="entry name" value="HTHTETR"/>
</dbReference>
<name>A0ABX7S9L7_9BACT</name>
<feature type="domain" description="HTH tetR-type" evidence="3">
    <location>
        <begin position="5"/>
        <end position="65"/>
    </location>
</feature>
<organism evidence="4 5">
    <name type="scientific">Thermosipho ferrireducens</name>
    <dbReference type="NCBI Taxonomy" id="2571116"/>
    <lineage>
        <taxon>Bacteria</taxon>
        <taxon>Thermotogati</taxon>
        <taxon>Thermotogota</taxon>
        <taxon>Thermotogae</taxon>
        <taxon>Thermotogales</taxon>
        <taxon>Fervidobacteriaceae</taxon>
        <taxon>Thermosipho</taxon>
    </lineage>
</organism>
<evidence type="ECO:0000256" key="1">
    <source>
        <dbReference type="ARBA" id="ARBA00023125"/>
    </source>
</evidence>
<dbReference type="InterPro" id="IPR001647">
    <property type="entry name" value="HTH_TetR"/>
</dbReference>
<protein>
    <submittedName>
        <fullName evidence="4">TetR/AcrR family transcriptional regulator</fullName>
    </submittedName>
</protein>
<dbReference type="SUPFAM" id="SSF48498">
    <property type="entry name" value="Tetracyclin repressor-like, C-terminal domain"/>
    <property type="match status" value="1"/>
</dbReference>
<reference evidence="4 5" key="1">
    <citation type="submission" date="2021-03" db="EMBL/GenBank/DDBJ databases">
        <title>Thermosipho ferrireducens sp.nov., an anaerobic thermophilic iron-reducing bacterium isolated from a deep-sea hydrothermal sulfide deposits.</title>
        <authorList>
            <person name="Zeng X."/>
            <person name="Chen Y."/>
            <person name="Shao Z."/>
        </authorList>
    </citation>
    <scope>NUCLEOTIDE SEQUENCE [LARGE SCALE GENOMIC DNA]</scope>
    <source>
        <strain evidence="4 5">JL129W03</strain>
    </source>
</reference>
<dbReference type="PROSITE" id="PS01081">
    <property type="entry name" value="HTH_TETR_1"/>
    <property type="match status" value="1"/>
</dbReference>
<evidence type="ECO:0000313" key="5">
    <source>
        <dbReference type="Proteomes" id="UP000671862"/>
    </source>
</evidence>
<dbReference type="RefSeq" id="WP_207566792.1">
    <property type="nucleotide sequence ID" value="NZ_CP071446.1"/>
</dbReference>
<accession>A0ABX7S9L7</accession>
<feature type="DNA-binding region" description="H-T-H motif" evidence="2">
    <location>
        <begin position="28"/>
        <end position="47"/>
    </location>
</feature>